<gene>
    <name evidence="4" type="ORF">BJP25_26890</name>
</gene>
<dbReference type="PROSITE" id="PS00723">
    <property type="entry name" value="POLYPRENYL_SYNTHASE_1"/>
    <property type="match status" value="1"/>
</dbReference>
<dbReference type="STRING" id="1193682.BJP25_26890"/>
<dbReference type="OrthoDB" id="4497239at2"/>
<dbReference type="GO" id="GO:0004659">
    <property type="term" value="F:prenyltransferase activity"/>
    <property type="evidence" value="ECO:0007669"/>
    <property type="project" value="InterPro"/>
</dbReference>
<dbReference type="GO" id="GO:0046872">
    <property type="term" value="F:metal ion binding"/>
    <property type="evidence" value="ECO:0007669"/>
    <property type="project" value="UniProtKB-KW"/>
</dbReference>
<dbReference type="RefSeq" id="WP_075976952.1">
    <property type="nucleotide sequence ID" value="NZ_MKQR01000025.1"/>
</dbReference>
<dbReference type="CDD" id="cd00685">
    <property type="entry name" value="Trans_IPPS_HT"/>
    <property type="match status" value="1"/>
</dbReference>
<evidence type="ECO:0000256" key="1">
    <source>
        <dbReference type="ARBA" id="ARBA00022723"/>
    </source>
</evidence>
<evidence type="ECO:0000313" key="5">
    <source>
        <dbReference type="Proteomes" id="UP000186040"/>
    </source>
</evidence>
<dbReference type="EMBL" id="MKQR01000025">
    <property type="protein sequence ID" value="OLR91295.1"/>
    <property type="molecule type" value="Genomic_DNA"/>
</dbReference>
<evidence type="ECO:0000256" key="3">
    <source>
        <dbReference type="RuleBase" id="RU004466"/>
    </source>
</evidence>
<dbReference type="PANTHER" id="PTHR12001">
    <property type="entry name" value="GERANYLGERANYL PYROPHOSPHATE SYNTHASE"/>
    <property type="match status" value="1"/>
</dbReference>
<dbReference type="AlphaFoldDB" id="A0A1Q9LH06"/>
<keyword evidence="5" id="KW-1185">Reference proteome</keyword>
<dbReference type="GO" id="GO:0008299">
    <property type="term" value="P:isoprenoid biosynthetic process"/>
    <property type="evidence" value="ECO:0007669"/>
    <property type="project" value="InterPro"/>
</dbReference>
<dbReference type="NCBIfam" id="NF041169">
    <property type="entry name" value="f2_encap_cargo4"/>
    <property type="match status" value="1"/>
</dbReference>
<comment type="similarity">
    <text evidence="3">Belongs to the FPP/GGPP synthase family.</text>
</comment>
<dbReference type="Proteomes" id="UP000186040">
    <property type="component" value="Unassembled WGS sequence"/>
</dbReference>
<accession>A0A1Q9LH06</accession>
<dbReference type="PANTHER" id="PTHR12001:SF86">
    <property type="entry name" value="GERANYLGERANYL DIPHOSPHATE SYNTHASE"/>
    <property type="match status" value="1"/>
</dbReference>
<dbReference type="InterPro" id="IPR008949">
    <property type="entry name" value="Isoprenoid_synthase_dom_sf"/>
</dbReference>
<dbReference type="SFLD" id="SFLDS00005">
    <property type="entry name" value="Isoprenoid_Synthase_Type_I"/>
    <property type="match status" value="1"/>
</dbReference>
<reference evidence="4 5" key="1">
    <citation type="submission" date="2016-10" db="EMBL/GenBank/DDBJ databases">
        <title>The Draft Genome Sequence of Actinokineospora bangkokensis 44EHWT reveals the biosynthetic pathway of antifungal compounds Thailandins with unusual extender unit butylmalonyl-CoA.</title>
        <authorList>
            <person name="Greule A."/>
            <person name="Intra B."/>
            <person name="Flemming S."/>
            <person name="Rommel M.G."/>
            <person name="Panbangred W."/>
            <person name="Bechthold A."/>
        </authorList>
    </citation>
    <scope>NUCLEOTIDE SEQUENCE [LARGE SCALE GENOMIC DNA]</scope>
    <source>
        <strain evidence="4 5">44EHW</strain>
    </source>
</reference>
<comment type="caution">
    <text evidence="4">The sequence shown here is derived from an EMBL/GenBank/DDBJ whole genome shotgun (WGS) entry which is preliminary data.</text>
</comment>
<evidence type="ECO:0000256" key="2">
    <source>
        <dbReference type="ARBA" id="ARBA00022842"/>
    </source>
</evidence>
<keyword evidence="1" id="KW-0479">Metal-binding</keyword>
<keyword evidence="2" id="KW-0460">Magnesium</keyword>
<dbReference type="SUPFAM" id="SSF48576">
    <property type="entry name" value="Terpenoid synthases"/>
    <property type="match status" value="1"/>
</dbReference>
<sequence>MSAVDVRPGRSARDVLARSRALLDPALRAAVDSLPGSMRSIAAYHLGWHDEHGRPTTADCGKAVRPALAFLAAEAVGGTPDAALPAAVAVELVHNFTLLHDDVMDGDRFRRHRPTAWSLFGTGPAILAGDALLTLAYDVVAAAAPDKSRASARLLSASVLAVQDGQAADLAFEQRTDVGVAECLRMAGGKTGALLGCSTALGALYGGGSPSQQDDLRAFGEKMGVSFQLADDLLGIWGDPETTGKPVHSDLANRKKSLPVVAALSSGTQAGEQLRALYGSPEPLSDAELAHAASLVELAGGRAWARRQADGLLDEAVAHLDAVRPAGRAGDELRALARLAAQRDR</sequence>
<organism evidence="4 5">
    <name type="scientific">Actinokineospora bangkokensis</name>
    <dbReference type="NCBI Taxonomy" id="1193682"/>
    <lineage>
        <taxon>Bacteria</taxon>
        <taxon>Bacillati</taxon>
        <taxon>Actinomycetota</taxon>
        <taxon>Actinomycetes</taxon>
        <taxon>Pseudonocardiales</taxon>
        <taxon>Pseudonocardiaceae</taxon>
        <taxon>Actinokineospora</taxon>
    </lineage>
</organism>
<dbReference type="Pfam" id="PF00348">
    <property type="entry name" value="polyprenyl_synt"/>
    <property type="match status" value="1"/>
</dbReference>
<keyword evidence="3 4" id="KW-0808">Transferase</keyword>
<protein>
    <submittedName>
        <fullName evidence="4">Dimethylallyltranstransferase</fullName>
    </submittedName>
</protein>
<proteinExistence type="inferred from homology"/>
<dbReference type="PROSITE" id="PS00444">
    <property type="entry name" value="POLYPRENYL_SYNTHASE_2"/>
    <property type="match status" value="1"/>
</dbReference>
<dbReference type="SFLD" id="SFLDG01017">
    <property type="entry name" value="Polyprenyl_Transferase_Like"/>
    <property type="match status" value="1"/>
</dbReference>
<dbReference type="InterPro" id="IPR033749">
    <property type="entry name" value="Polyprenyl_synt_CS"/>
</dbReference>
<evidence type="ECO:0000313" key="4">
    <source>
        <dbReference type="EMBL" id="OLR91295.1"/>
    </source>
</evidence>
<dbReference type="Gene3D" id="1.10.600.10">
    <property type="entry name" value="Farnesyl Diphosphate Synthase"/>
    <property type="match status" value="1"/>
</dbReference>
<name>A0A1Q9LH06_9PSEU</name>
<dbReference type="InterPro" id="IPR000092">
    <property type="entry name" value="Polyprenyl_synt"/>
</dbReference>